<evidence type="ECO:0000313" key="3">
    <source>
        <dbReference type="EMBL" id="EFJ52241.1"/>
    </source>
</evidence>
<keyword evidence="4" id="KW-1185">Reference proteome</keyword>
<dbReference type="InterPro" id="IPR021986">
    <property type="entry name" value="Spherulin4"/>
</dbReference>
<dbReference type="InParanoid" id="D8TKF9"/>
<dbReference type="InterPro" id="IPR017853">
    <property type="entry name" value="GH"/>
</dbReference>
<evidence type="ECO:0000259" key="2">
    <source>
        <dbReference type="Pfam" id="PF03537"/>
    </source>
</evidence>
<accession>D8TKF9</accession>
<keyword evidence="1" id="KW-0732">Signal</keyword>
<gene>
    <name evidence="3" type="ORF">VOLCADRAFT_120411</name>
</gene>
<dbReference type="OrthoDB" id="531126at2759"/>
<proteinExistence type="predicted"/>
<protein>
    <recommendedName>
        <fullName evidence="2">Glycoside-hydrolase family GH114 TIM-barrel domain-containing protein</fullName>
    </recommendedName>
</protein>
<name>D8TKF9_VOLCA</name>
<dbReference type="AlphaFoldDB" id="D8TKF9"/>
<dbReference type="PANTHER" id="PTHR35273">
    <property type="entry name" value="ALPHA-1,4 POLYGALACTOSAMINIDASE, PUTATIVE (AFU_ORTHOLOGUE AFUA_3G07890)-RELATED"/>
    <property type="match status" value="1"/>
</dbReference>
<feature type="signal peptide" evidence="1">
    <location>
        <begin position="1"/>
        <end position="31"/>
    </location>
</feature>
<sequence length="612" mass="66433">MLPRRSAGAWYPASVLLLVLAGWSHIRTGTAHPCGPEPPGMGVLIPWYIGPWETAAYSKLASYGSSCSIFAIVIGDSSGPPTNSFSLYTTAFKTLYDSGVQLFGYVHTMADFGASKARPQADVIAEVNSWFDNFGSLLLGIFFDEVVANTVNVNAVTYYGALANAVYSRNSSARVVFNPGTKIGCTLAGLSDVYVRYENYASAWAGDYAAGAICDCPTQSSCAMMLHAASRSFSYIYVTDDVMPNPWDTLATYFDTFMGIVAPAAPSSSPPPPLPSSPSSIWRPSGVLRWQWQLSGSDFRPMLRTRPQVIDVDLDMVSTLLSQAAELGITRSSYKLICYFSVGTYEPARVSADSQRGISWSALEQQLGGSAVPGPLYLAYMEPPFSEERWFALDRNDTRNALVNQVMIPRMRSAVAAGCDGIEMDNVDTYDNVPVAAGKRGVTQAQQLAYNAALLDAAHGMRLSAGLKNALDLLSQTFANGRAVATEYDWFLNERCWEYDECDYYGRNIKWDAVVFGVEYCDSRKMFGTGSRNLRPECVCPLANGPTPGAATTPRPTLNWLIKNVNLNAVGFDCREYCARPGVTCTAPAGGNVGLCAMNSPNNICPLYNVSR</sequence>
<evidence type="ECO:0000256" key="1">
    <source>
        <dbReference type="SAM" id="SignalP"/>
    </source>
</evidence>
<dbReference type="GeneID" id="9618378"/>
<dbReference type="PANTHER" id="PTHR35273:SF2">
    <property type="entry name" value="ALPHA-GALACTOSIDASE"/>
    <property type="match status" value="1"/>
</dbReference>
<reference evidence="3 4" key="1">
    <citation type="journal article" date="2010" name="Science">
        <title>Genomic analysis of organismal complexity in the multicellular green alga Volvox carteri.</title>
        <authorList>
            <person name="Prochnik S.E."/>
            <person name="Umen J."/>
            <person name="Nedelcu A.M."/>
            <person name="Hallmann A."/>
            <person name="Miller S.M."/>
            <person name="Nishii I."/>
            <person name="Ferris P."/>
            <person name="Kuo A."/>
            <person name="Mitros T."/>
            <person name="Fritz-Laylin L.K."/>
            <person name="Hellsten U."/>
            <person name="Chapman J."/>
            <person name="Simakov O."/>
            <person name="Rensing S.A."/>
            <person name="Terry A."/>
            <person name="Pangilinan J."/>
            <person name="Kapitonov V."/>
            <person name="Jurka J."/>
            <person name="Salamov A."/>
            <person name="Shapiro H."/>
            <person name="Schmutz J."/>
            <person name="Grimwood J."/>
            <person name="Lindquist E."/>
            <person name="Lucas S."/>
            <person name="Grigoriev I.V."/>
            <person name="Schmitt R."/>
            <person name="Kirk D."/>
            <person name="Rokhsar D.S."/>
        </authorList>
    </citation>
    <scope>NUCLEOTIDE SEQUENCE [LARGE SCALE GENOMIC DNA]</scope>
    <source>
        <strain evidence="4">f. Nagariensis / Eve</strain>
    </source>
</reference>
<dbReference type="RefSeq" id="XP_002947015.1">
    <property type="nucleotide sequence ID" value="XM_002946969.1"/>
</dbReference>
<evidence type="ECO:0000313" key="4">
    <source>
        <dbReference type="Proteomes" id="UP000001058"/>
    </source>
</evidence>
<dbReference type="InterPro" id="IPR013785">
    <property type="entry name" value="Aldolase_TIM"/>
</dbReference>
<dbReference type="Proteomes" id="UP000001058">
    <property type="component" value="Unassembled WGS sequence"/>
</dbReference>
<feature type="chain" id="PRO_5003123653" description="Glycoside-hydrolase family GH114 TIM-barrel domain-containing protein" evidence="1">
    <location>
        <begin position="32"/>
        <end position="612"/>
    </location>
</feature>
<dbReference type="SUPFAM" id="SSF51445">
    <property type="entry name" value="(Trans)glycosidases"/>
    <property type="match status" value="1"/>
</dbReference>
<feature type="domain" description="Glycoside-hydrolase family GH114 TIM-barrel" evidence="2">
    <location>
        <begin position="289"/>
        <end position="521"/>
    </location>
</feature>
<dbReference type="Pfam" id="PF03537">
    <property type="entry name" value="Glyco_hydro_114"/>
    <property type="match status" value="1"/>
</dbReference>
<dbReference type="Pfam" id="PF12138">
    <property type="entry name" value="Spherulin4"/>
    <property type="match status" value="1"/>
</dbReference>
<dbReference type="InterPro" id="IPR004352">
    <property type="entry name" value="GH114_TIM-barrel"/>
</dbReference>
<organism evidence="4">
    <name type="scientific">Volvox carteri f. nagariensis</name>
    <dbReference type="NCBI Taxonomy" id="3068"/>
    <lineage>
        <taxon>Eukaryota</taxon>
        <taxon>Viridiplantae</taxon>
        <taxon>Chlorophyta</taxon>
        <taxon>core chlorophytes</taxon>
        <taxon>Chlorophyceae</taxon>
        <taxon>CS clade</taxon>
        <taxon>Chlamydomonadales</taxon>
        <taxon>Volvocaceae</taxon>
        <taxon>Volvox</taxon>
    </lineage>
</organism>
<dbReference type="eggNOG" id="ENOG502RCTR">
    <property type="taxonomic scope" value="Eukaryota"/>
</dbReference>
<dbReference type="KEGG" id="vcn:VOLCADRAFT_120411"/>
<dbReference type="STRING" id="3068.D8TKF9"/>
<dbReference type="Gene3D" id="3.20.20.70">
    <property type="entry name" value="Aldolase class I"/>
    <property type="match status" value="1"/>
</dbReference>
<dbReference type="EMBL" id="GL378325">
    <property type="protein sequence ID" value="EFJ52241.1"/>
    <property type="molecule type" value="Genomic_DNA"/>
</dbReference>